<dbReference type="Proteomes" id="UP000637980">
    <property type="component" value="Unassembled WGS sequence"/>
</dbReference>
<protein>
    <submittedName>
        <fullName evidence="5">Hydrolase</fullName>
    </submittedName>
</protein>
<evidence type="ECO:0000256" key="1">
    <source>
        <dbReference type="ARBA" id="ARBA00001946"/>
    </source>
</evidence>
<evidence type="ECO:0000313" key="5">
    <source>
        <dbReference type="EMBL" id="GHB46995.1"/>
    </source>
</evidence>
<dbReference type="NCBIfam" id="TIGR01549">
    <property type="entry name" value="HAD-SF-IA-v1"/>
    <property type="match status" value="1"/>
</dbReference>
<dbReference type="SUPFAM" id="SSF56784">
    <property type="entry name" value="HAD-like"/>
    <property type="match status" value="1"/>
</dbReference>
<evidence type="ECO:0000313" key="6">
    <source>
        <dbReference type="Proteomes" id="UP000637980"/>
    </source>
</evidence>
<keyword evidence="6" id="KW-1185">Reference proteome</keyword>
<keyword evidence="5" id="KW-0378">Hydrolase</keyword>
<gene>
    <name evidence="5" type="ORF">GCM10007094_40480</name>
</gene>
<reference evidence="6" key="1">
    <citation type="journal article" date="2019" name="Int. J. Syst. Evol. Microbiol.">
        <title>The Global Catalogue of Microorganisms (GCM) 10K type strain sequencing project: providing services to taxonomists for standard genome sequencing and annotation.</title>
        <authorList>
            <consortium name="The Broad Institute Genomics Platform"/>
            <consortium name="The Broad Institute Genome Sequencing Center for Infectious Disease"/>
            <person name="Wu L."/>
            <person name="Ma J."/>
        </authorList>
    </citation>
    <scope>NUCLEOTIDE SEQUENCE [LARGE SCALE GENOMIC DNA]</scope>
    <source>
        <strain evidence="6">KCTC 12861</strain>
    </source>
</reference>
<dbReference type="InterPro" id="IPR036412">
    <property type="entry name" value="HAD-like_sf"/>
</dbReference>
<comment type="cofactor">
    <cofactor evidence="1">
        <name>Mg(2+)</name>
        <dbReference type="ChEBI" id="CHEBI:18420"/>
    </cofactor>
</comment>
<name>A0ABQ3EMJ0_9HYPH</name>
<proteinExistence type="inferred from homology"/>
<dbReference type="InterPro" id="IPR023198">
    <property type="entry name" value="PGP-like_dom2"/>
</dbReference>
<dbReference type="InterPro" id="IPR006439">
    <property type="entry name" value="HAD-SF_hydro_IA"/>
</dbReference>
<organism evidence="5 6">
    <name type="scientific">Pseudovibrio japonicus</name>
    <dbReference type="NCBI Taxonomy" id="366534"/>
    <lineage>
        <taxon>Bacteria</taxon>
        <taxon>Pseudomonadati</taxon>
        <taxon>Pseudomonadota</taxon>
        <taxon>Alphaproteobacteria</taxon>
        <taxon>Hyphomicrobiales</taxon>
        <taxon>Stappiaceae</taxon>
        <taxon>Pseudovibrio</taxon>
    </lineage>
</organism>
<dbReference type="Gene3D" id="3.40.50.1000">
    <property type="entry name" value="HAD superfamily/HAD-like"/>
    <property type="match status" value="1"/>
</dbReference>
<accession>A0ABQ3EMJ0</accession>
<evidence type="ECO:0000256" key="2">
    <source>
        <dbReference type="ARBA" id="ARBA00006171"/>
    </source>
</evidence>
<comment type="caution">
    <text evidence="5">The sequence shown here is derived from an EMBL/GenBank/DDBJ whole genome shotgun (WGS) entry which is preliminary data.</text>
</comment>
<dbReference type="InterPro" id="IPR051600">
    <property type="entry name" value="Beta-PGM-like"/>
</dbReference>
<keyword evidence="4" id="KW-0460">Magnesium</keyword>
<comment type="similarity">
    <text evidence="2">Belongs to the HAD-like hydrolase superfamily. CbbY/CbbZ/Gph/YieH family.</text>
</comment>
<keyword evidence="3" id="KW-0479">Metal-binding</keyword>
<dbReference type="NCBIfam" id="TIGR01509">
    <property type="entry name" value="HAD-SF-IA-v3"/>
    <property type="match status" value="1"/>
</dbReference>
<dbReference type="PANTHER" id="PTHR46193:SF10">
    <property type="entry name" value="6-PHOSPHOGLUCONATE PHOSPHATASE"/>
    <property type="match status" value="1"/>
</dbReference>
<dbReference type="InterPro" id="IPR023214">
    <property type="entry name" value="HAD_sf"/>
</dbReference>
<sequence>MDSEPIFLRVVHDMLLSFGGTLSFQECWDKFIGKTTRAVDAYMTEQGITAPENWADEFHKQARSRLEKEVLPIPGARQVVEQLAEANVPLCVASNGHPVTVRATLKRTGLLPWFEGNIFSAHEVGASKPAPDVFLHAAKLAGVHPEHCVVIEDSPSGLRAAANAGMPCFAYTPNTTPTPPDLFGAHPFQTMDKLPDLLGLVPA</sequence>
<evidence type="ECO:0000256" key="4">
    <source>
        <dbReference type="ARBA" id="ARBA00022842"/>
    </source>
</evidence>
<dbReference type="Pfam" id="PF00702">
    <property type="entry name" value="Hydrolase"/>
    <property type="match status" value="1"/>
</dbReference>
<dbReference type="Gene3D" id="1.10.150.240">
    <property type="entry name" value="Putative phosphatase, domain 2"/>
    <property type="match status" value="1"/>
</dbReference>
<dbReference type="PANTHER" id="PTHR46193">
    <property type="entry name" value="6-PHOSPHOGLUCONATE PHOSPHATASE"/>
    <property type="match status" value="1"/>
</dbReference>
<dbReference type="GO" id="GO:0016787">
    <property type="term" value="F:hydrolase activity"/>
    <property type="evidence" value="ECO:0007669"/>
    <property type="project" value="UniProtKB-KW"/>
</dbReference>
<evidence type="ECO:0000256" key="3">
    <source>
        <dbReference type="ARBA" id="ARBA00022723"/>
    </source>
</evidence>
<dbReference type="EMBL" id="BMXE01000009">
    <property type="protein sequence ID" value="GHB46995.1"/>
    <property type="molecule type" value="Genomic_DNA"/>
</dbReference>